<dbReference type="PANTHER" id="PTHR36441:SF1">
    <property type="entry name" value="DUF503 DOMAIN-CONTAINING PROTEIN"/>
    <property type="match status" value="1"/>
</dbReference>
<protein>
    <submittedName>
        <fullName evidence="1">DUF503 domain-containing protein</fullName>
    </submittedName>
</protein>
<proteinExistence type="predicted"/>
<dbReference type="InterPro" id="IPR007546">
    <property type="entry name" value="DUF503"/>
</dbReference>
<evidence type="ECO:0000313" key="2">
    <source>
        <dbReference type="Proteomes" id="UP000516160"/>
    </source>
</evidence>
<dbReference type="EMBL" id="CP058559">
    <property type="protein sequence ID" value="QNO14514.1"/>
    <property type="molecule type" value="Genomic_DNA"/>
</dbReference>
<dbReference type="Proteomes" id="UP000516160">
    <property type="component" value="Chromosome"/>
</dbReference>
<dbReference type="KEGG" id="acae:HYG86_06845"/>
<dbReference type="Gene3D" id="3.30.70.1120">
    <property type="entry name" value="TT1725-like"/>
    <property type="match status" value="1"/>
</dbReference>
<dbReference type="Pfam" id="PF04456">
    <property type="entry name" value="DUF503"/>
    <property type="match status" value="1"/>
</dbReference>
<accession>A0A7G9W752</accession>
<organism evidence="1 2">
    <name type="scientific">Alkalicella caledoniensis</name>
    <dbReference type="NCBI Taxonomy" id="2731377"/>
    <lineage>
        <taxon>Bacteria</taxon>
        <taxon>Bacillati</taxon>
        <taxon>Bacillota</taxon>
        <taxon>Clostridia</taxon>
        <taxon>Eubacteriales</taxon>
        <taxon>Proteinivoracaceae</taxon>
        <taxon>Alkalicella</taxon>
    </lineage>
</organism>
<gene>
    <name evidence="1" type="ORF">HYG86_06845</name>
</gene>
<sequence length="93" mass="10746">MDILLLELTIHIFECDNLKTKRNVANSMSAKIKHKFNVSVAQEHDQLLNRFQLGISMISTDAKILYKTKDAIISYIDELNYSIEIVDIYSEIL</sequence>
<evidence type="ECO:0000313" key="1">
    <source>
        <dbReference type="EMBL" id="QNO14514.1"/>
    </source>
</evidence>
<dbReference type="InterPro" id="IPR036746">
    <property type="entry name" value="TT1725-like_sf"/>
</dbReference>
<dbReference type="SUPFAM" id="SSF103007">
    <property type="entry name" value="Hypothetical protein TT1725"/>
    <property type="match status" value="1"/>
</dbReference>
<name>A0A7G9W752_ALKCA</name>
<dbReference type="PANTHER" id="PTHR36441">
    <property type="entry name" value="HYPOTHETICAL CYTOSOLIC PROTEIN"/>
    <property type="match status" value="1"/>
</dbReference>
<dbReference type="RefSeq" id="WP_213168268.1">
    <property type="nucleotide sequence ID" value="NZ_CP058559.1"/>
</dbReference>
<reference evidence="1 2" key="1">
    <citation type="submission" date="2020-07" db="EMBL/GenBank/DDBJ databases">
        <title>Alkalicella. sp. LB2 genome.</title>
        <authorList>
            <person name="Postec A."/>
            <person name="Quemeneur M."/>
        </authorList>
    </citation>
    <scope>NUCLEOTIDE SEQUENCE [LARGE SCALE GENOMIC DNA]</scope>
    <source>
        <strain evidence="1 2">LB2</strain>
    </source>
</reference>
<dbReference type="AlphaFoldDB" id="A0A7G9W752"/>
<keyword evidence="2" id="KW-1185">Reference proteome</keyword>